<dbReference type="Proteomes" id="UP000298663">
    <property type="component" value="Unassembled WGS sequence"/>
</dbReference>
<keyword evidence="3" id="KW-1185">Reference proteome</keyword>
<evidence type="ECO:0000313" key="2">
    <source>
        <dbReference type="EMBL" id="TMS32720.1"/>
    </source>
</evidence>
<dbReference type="AlphaFoldDB" id="A0A4U8UIC1"/>
<reference evidence="2 3" key="1">
    <citation type="journal article" date="2015" name="Genome Biol.">
        <title>Comparative genomics of Steinernema reveals deeply conserved gene regulatory networks.</title>
        <authorList>
            <person name="Dillman A.R."/>
            <person name="Macchietto M."/>
            <person name="Porter C.F."/>
            <person name="Rogers A."/>
            <person name="Williams B."/>
            <person name="Antoshechkin I."/>
            <person name="Lee M.M."/>
            <person name="Goodwin Z."/>
            <person name="Lu X."/>
            <person name="Lewis E.E."/>
            <person name="Goodrich-Blair H."/>
            <person name="Stock S.P."/>
            <person name="Adams B.J."/>
            <person name="Sternberg P.W."/>
            <person name="Mortazavi A."/>
        </authorList>
    </citation>
    <scope>NUCLEOTIDE SEQUENCE [LARGE SCALE GENOMIC DNA]</scope>
    <source>
        <strain evidence="2 3">ALL</strain>
    </source>
</reference>
<proteinExistence type="predicted"/>
<reference evidence="2 3" key="2">
    <citation type="journal article" date="2019" name="G3 (Bethesda)">
        <title>Hybrid Assembly of the Genome of the Entomopathogenic Nematode Steinernema carpocapsae Identifies the X-Chromosome.</title>
        <authorList>
            <person name="Serra L."/>
            <person name="Macchietto M."/>
            <person name="Macias-Munoz A."/>
            <person name="McGill C.J."/>
            <person name="Rodriguez I.M."/>
            <person name="Rodriguez B."/>
            <person name="Murad R."/>
            <person name="Mortazavi A."/>
        </authorList>
    </citation>
    <scope>NUCLEOTIDE SEQUENCE [LARGE SCALE GENOMIC DNA]</scope>
    <source>
        <strain evidence="2 3">ALL</strain>
    </source>
</reference>
<name>A0A4U8UIC1_STECR</name>
<sequence>MTENCKHNDCITILTMARKSRLILTCILCFLFTLVLVKLQKPSVKKKDEVFLRPPILPVKEDHFTHVSLAAKNLPLSGKLFCLVISYHKNHQSRAMGPATTWMPKCDHGEIFTNNNSLPETVPYRDVYRHQNNTYYSLYTKMMFTFHYIYTYVSPSFDWYLKSFFPLADISATNFAQLIFRKGHSCNWTFEQRPFEQRTFEQLDTYLRVLRVCPTANISQIRAIFVAFDAE</sequence>
<keyword evidence="1" id="KW-0472">Membrane</keyword>
<accession>A0A4U8UIC1</accession>
<dbReference type="OrthoDB" id="414175at2759"/>
<keyword evidence="1" id="KW-1133">Transmembrane helix</keyword>
<keyword evidence="1" id="KW-0812">Transmembrane</keyword>
<feature type="transmembrane region" description="Helical" evidence="1">
    <location>
        <begin position="22"/>
        <end position="39"/>
    </location>
</feature>
<comment type="caution">
    <text evidence="2">The sequence shown here is derived from an EMBL/GenBank/DDBJ whole genome shotgun (WGS) entry which is preliminary data.</text>
</comment>
<organism evidence="2 3">
    <name type="scientific">Steinernema carpocapsae</name>
    <name type="common">Entomopathogenic nematode</name>
    <dbReference type="NCBI Taxonomy" id="34508"/>
    <lineage>
        <taxon>Eukaryota</taxon>
        <taxon>Metazoa</taxon>
        <taxon>Ecdysozoa</taxon>
        <taxon>Nematoda</taxon>
        <taxon>Chromadorea</taxon>
        <taxon>Rhabditida</taxon>
        <taxon>Tylenchina</taxon>
        <taxon>Panagrolaimomorpha</taxon>
        <taxon>Strongyloidoidea</taxon>
        <taxon>Steinernematidae</taxon>
        <taxon>Steinernema</taxon>
    </lineage>
</organism>
<dbReference type="Gene3D" id="3.90.550.50">
    <property type="match status" value="1"/>
</dbReference>
<dbReference type="EMBL" id="AZBU02000001">
    <property type="protein sequence ID" value="TMS32720.1"/>
    <property type="molecule type" value="Genomic_DNA"/>
</dbReference>
<protein>
    <submittedName>
        <fullName evidence="2">Uncharacterized protein</fullName>
    </submittedName>
</protein>
<evidence type="ECO:0000256" key="1">
    <source>
        <dbReference type="SAM" id="Phobius"/>
    </source>
</evidence>
<evidence type="ECO:0000313" key="3">
    <source>
        <dbReference type="Proteomes" id="UP000298663"/>
    </source>
</evidence>
<gene>
    <name evidence="2" type="ORF">L596_000525</name>
</gene>